<dbReference type="OrthoDB" id="5425890at2759"/>
<protein>
    <recommendedName>
        <fullName evidence="1">DDE-1 domain-containing protein</fullName>
    </recommendedName>
</protein>
<dbReference type="EMBL" id="FQ790336">
    <property type="protein sequence ID" value="CCD51178.1"/>
    <property type="molecule type" value="Genomic_DNA"/>
</dbReference>
<dbReference type="GO" id="GO:0003676">
    <property type="term" value="F:nucleic acid binding"/>
    <property type="evidence" value="ECO:0007669"/>
    <property type="project" value="InterPro"/>
</dbReference>
<proteinExistence type="predicted"/>
<feature type="domain" description="DDE-1" evidence="1">
    <location>
        <begin position="35"/>
        <end position="126"/>
    </location>
</feature>
<evidence type="ECO:0000259" key="1">
    <source>
        <dbReference type="Pfam" id="PF03184"/>
    </source>
</evidence>
<organism evidence="2 3">
    <name type="scientific">Botryotinia fuckeliana (strain T4)</name>
    <name type="common">Noble rot fungus</name>
    <name type="synonym">Botrytis cinerea</name>
    <dbReference type="NCBI Taxonomy" id="999810"/>
    <lineage>
        <taxon>Eukaryota</taxon>
        <taxon>Fungi</taxon>
        <taxon>Dikarya</taxon>
        <taxon>Ascomycota</taxon>
        <taxon>Pezizomycotina</taxon>
        <taxon>Leotiomycetes</taxon>
        <taxon>Helotiales</taxon>
        <taxon>Sclerotiniaceae</taxon>
        <taxon>Botrytis</taxon>
    </lineage>
</organism>
<sequence>MYNINKTGVMLFIPGFIKILLTSIHRSNWTTFFIFKWQYVCSDFGYIDSKISLEWFKCIFDSETKEQANKKPRVLIYNGFGTHKTLEILEFCFKNNILLYRFSCYTSHKLQPCDITVFAPLKTAYRD</sequence>
<name>G2YHJ1_BOTF4</name>
<dbReference type="Pfam" id="PF03184">
    <property type="entry name" value="DDE_1"/>
    <property type="match status" value="1"/>
</dbReference>
<evidence type="ECO:0000313" key="2">
    <source>
        <dbReference type="EMBL" id="CCD51178.1"/>
    </source>
</evidence>
<dbReference type="HOGENOM" id="CLU_1970202_0_0_1"/>
<dbReference type="Proteomes" id="UP000008177">
    <property type="component" value="Unplaced contigs"/>
</dbReference>
<dbReference type="InParanoid" id="G2YHJ1"/>
<gene>
    <name evidence="2" type="ORF">BofuT4_P085400.1</name>
</gene>
<dbReference type="InterPro" id="IPR004875">
    <property type="entry name" value="DDE_SF_endonuclease_dom"/>
</dbReference>
<evidence type="ECO:0000313" key="3">
    <source>
        <dbReference type="Proteomes" id="UP000008177"/>
    </source>
</evidence>
<reference evidence="3" key="1">
    <citation type="journal article" date="2011" name="PLoS Genet.">
        <title>Genomic analysis of the necrotrophic fungal pathogens Sclerotinia sclerotiorum and Botrytis cinerea.</title>
        <authorList>
            <person name="Amselem J."/>
            <person name="Cuomo C.A."/>
            <person name="van Kan J.A."/>
            <person name="Viaud M."/>
            <person name="Benito E.P."/>
            <person name="Couloux A."/>
            <person name="Coutinho P.M."/>
            <person name="de Vries R.P."/>
            <person name="Dyer P.S."/>
            <person name="Fillinger S."/>
            <person name="Fournier E."/>
            <person name="Gout L."/>
            <person name="Hahn M."/>
            <person name="Kohn L."/>
            <person name="Lapalu N."/>
            <person name="Plummer K.M."/>
            <person name="Pradier J.M."/>
            <person name="Quevillon E."/>
            <person name="Sharon A."/>
            <person name="Simon A."/>
            <person name="ten Have A."/>
            <person name="Tudzynski B."/>
            <person name="Tudzynski P."/>
            <person name="Wincker P."/>
            <person name="Andrew M."/>
            <person name="Anthouard V."/>
            <person name="Beever R.E."/>
            <person name="Beffa R."/>
            <person name="Benoit I."/>
            <person name="Bouzid O."/>
            <person name="Brault B."/>
            <person name="Chen Z."/>
            <person name="Choquer M."/>
            <person name="Collemare J."/>
            <person name="Cotton P."/>
            <person name="Danchin E.G."/>
            <person name="Da Silva C."/>
            <person name="Gautier A."/>
            <person name="Giraud C."/>
            <person name="Giraud T."/>
            <person name="Gonzalez C."/>
            <person name="Grossetete S."/>
            <person name="Guldener U."/>
            <person name="Henrissat B."/>
            <person name="Howlett B.J."/>
            <person name="Kodira C."/>
            <person name="Kretschmer M."/>
            <person name="Lappartient A."/>
            <person name="Leroch M."/>
            <person name="Levis C."/>
            <person name="Mauceli E."/>
            <person name="Neuveglise C."/>
            <person name="Oeser B."/>
            <person name="Pearson M."/>
            <person name="Poulain J."/>
            <person name="Poussereau N."/>
            <person name="Quesneville H."/>
            <person name="Rascle C."/>
            <person name="Schumacher J."/>
            <person name="Segurens B."/>
            <person name="Sexton A."/>
            <person name="Silva E."/>
            <person name="Sirven C."/>
            <person name="Soanes D.M."/>
            <person name="Talbot N.J."/>
            <person name="Templeton M."/>
            <person name="Yandava C."/>
            <person name="Yarden O."/>
            <person name="Zeng Q."/>
            <person name="Rollins J.A."/>
            <person name="Lebrun M.H."/>
            <person name="Dickman M."/>
        </authorList>
    </citation>
    <scope>NUCLEOTIDE SEQUENCE [LARGE SCALE GENOMIC DNA]</scope>
    <source>
        <strain evidence="3">T4</strain>
    </source>
</reference>
<dbReference type="STRING" id="999810.G2YHJ1"/>
<accession>G2YHJ1</accession>
<dbReference type="AlphaFoldDB" id="G2YHJ1"/>